<proteinExistence type="predicted"/>
<dbReference type="InterPro" id="IPR037923">
    <property type="entry name" value="HTH-like"/>
</dbReference>
<keyword evidence="2" id="KW-0238">DNA-binding</keyword>
<keyword evidence="3" id="KW-0804">Transcription</keyword>
<dbReference type="PANTHER" id="PTHR43280">
    <property type="entry name" value="ARAC-FAMILY TRANSCRIPTIONAL REGULATOR"/>
    <property type="match status" value="1"/>
</dbReference>
<feature type="domain" description="HTH araC/xylS-type" evidence="4">
    <location>
        <begin position="188"/>
        <end position="286"/>
    </location>
</feature>
<dbReference type="InterPro" id="IPR014710">
    <property type="entry name" value="RmlC-like_jellyroll"/>
</dbReference>
<dbReference type="GO" id="GO:0003700">
    <property type="term" value="F:DNA-binding transcription factor activity"/>
    <property type="evidence" value="ECO:0007669"/>
    <property type="project" value="InterPro"/>
</dbReference>
<evidence type="ECO:0000256" key="1">
    <source>
        <dbReference type="ARBA" id="ARBA00023015"/>
    </source>
</evidence>
<dbReference type="PRINTS" id="PR00032">
    <property type="entry name" value="HTHARAC"/>
</dbReference>
<dbReference type="InterPro" id="IPR003313">
    <property type="entry name" value="AraC-bd"/>
</dbReference>
<dbReference type="Pfam" id="PF12833">
    <property type="entry name" value="HTH_18"/>
    <property type="match status" value="1"/>
</dbReference>
<dbReference type="Proteomes" id="UP000297613">
    <property type="component" value="Unassembled WGS sequence"/>
</dbReference>
<evidence type="ECO:0000256" key="3">
    <source>
        <dbReference type="ARBA" id="ARBA00023163"/>
    </source>
</evidence>
<accession>A0A6N4QXK3</accession>
<dbReference type="InterPro" id="IPR020449">
    <property type="entry name" value="Tscrpt_reg_AraC-type_HTH"/>
</dbReference>
<dbReference type="Gene3D" id="1.10.10.60">
    <property type="entry name" value="Homeodomain-like"/>
    <property type="match status" value="1"/>
</dbReference>
<dbReference type="PANTHER" id="PTHR43280:SF32">
    <property type="entry name" value="TRANSCRIPTIONAL REGULATORY PROTEIN"/>
    <property type="match status" value="1"/>
</dbReference>
<dbReference type="Pfam" id="PF02311">
    <property type="entry name" value="AraC_binding"/>
    <property type="match status" value="1"/>
</dbReference>
<dbReference type="AlphaFoldDB" id="A0A6N4QXK3"/>
<dbReference type="InterPro" id="IPR009057">
    <property type="entry name" value="Homeodomain-like_sf"/>
</dbReference>
<dbReference type="SUPFAM" id="SSF46689">
    <property type="entry name" value="Homeodomain-like"/>
    <property type="match status" value="1"/>
</dbReference>
<evidence type="ECO:0000313" key="5">
    <source>
        <dbReference type="EMBL" id="TGL87003.1"/>
    </source>
</evidence>
<name>A0A6N4QXK3_9LEPT</name>
<sequence length="293" mass="34137">MSPRKNKPPMLALSDVVDHRDRFFYVGRLEDLPPNFQEYDRAHRHSYFAFFFFEKGEGIHTIDFQEFTIEPNSLFFLKPGQVHSWKFSKPVKGYALKISPEFYSERGENLSSLREFPFFSFAPGLSKIKIEDVSRLNSDFQRLLEESVSDKDQKMLFALTQVALCQAKKEYVREFDAGTDSGKSETVVSFQSLLEENFLKERNTTFYSRKIGIAPNTLNRICHETLGKSVKAVIHDRILLEIKRLLLHSNLNITQISYELGFEDNAYFSRYFKAKSGISPEKFRESRTKNTTK</sequence>
<gene>
    <name evidence="5" type="ORF">EHQ83_05435</name>
</gene>
<evidence type="ECO:0000313" key="6">
    <source>
        <dbReference type="Proteomes" id="UP000297613"/>
    </source>
</evidence>
<dbReference type="SMART" id="SM00342">
    <property type="entry name" value="HTH_ARAC"/>
    <property type="match status" value="1"/>
</dbReference>
<reference evidence="5 6" key="1">
    <citation type="journal article" date="2019" name="PLoS Negl. Trop. Dis.">
        <title>Revisiting the worldwide diversity of Leptospira species in the environment.</title>
        <authorList>
            <person name="Vincent A.T."/>
            <person name="Schiettekatte O."/>
            <person name="Bourhy P."/>
            <person name="Veyrier F.J."/>
            <person name="Picardeau M."/>
        </authorList>
    </citation>
    <scope>NUCLEOTIDE SEQUENCE [LARGE SCALE GENOMIC DNA]</scope>
    <source>
        <strain evidence="5 6">201702445</strain>
    </source>
</reference>
<evidence type="ECO:0000259" key="4">
    <source>
        <dbReference type="PROSITE" id="PS01124"/>
    </source>
</evidence>
<dbReference type="PROSITE" id="PS01124">
    <property type="entry name" value="HTH_ARAC_FAMILY_2"/>
    <property type="match status" value="1"/>
</dbReference>
<dbReference type="EMBL" id="RQGM01000020">
    <property type="protein sequence ID" value="TGL87003.1"/>
    <property type="molecule type" value="Genomic_DNA"/>
</dbReference>
<dbReference type="SUPFAM" id="SSF51215">
    <property type="entry name" value="Regulatory protein AraC"/>
    <property type="match status" value="1"/>
</dbReference>
<organism evidence="5 6">
    <name type="scientific">Leptospira yasudae</name>
    <dbReference type="NCBI Taxonomy" id="2202201"/>
    <lineage>
        <taxon>Bacteria</taxon>
        <taxon>Pseudomonadati</taxon>
        <taxon>Spirochaetota</taxon>
        <taxon>Spirochaetia</taxon>
        <taxon>Leptospirales</taxon>
        <taxon>Leptospiraceae</taxon>
        <taxon>Leptospira</taxon>
    </lineage>
</organism>
<dbReference type="RefSeq" id="WP_135571399.1">
    <property type="nucleotide sequence ID" value="NZ_RQGK01000016.1"/>
</dbReference>
<protein>
    <submittedName>
        <fullName evidence="5">Helix-turn-helix domain-containing protein</fullName>
    </submittedName>
</protein>
<keyword evidence="1" id="KW-0805">Transcription regulation</keyword>
<comment type="caution">
    <text evidence="5">The sequence shown here is derived from an EMBL/GenBank/DDBJ whole genome shotgun (WGS) entry which is preliminary data.</text>
</comment>
<dbReference type="Gene3D" id="2.60.120.10">
    <property type="entry name" value="Jelly Rolls"/>
    <property type="match status" value="1"/>
</dbReference>
<dbReference type="GO" id="GO:0043565">
    <property type="term" value="F:sequence-specific DNA binding"/>
    <property type="evidence" value="ECO:0007669"/>
    <property type="project" value="InterPro"/>
</dbReference>
<evidence type="ECO:0000256" key="2">
    <source>
        <dbReference type="ARBA" id="ARBA00023125"/>
    </source>
</evidence>
<dbReference type="InterPro" id="IPR018060">
    <property type="entry name" value="HTH_AraC"/>
</dbReference>